<keyword evidence="13" id="KW-1185">Reference proteome</keyword>
<dbReference type="RefSeq" id="WP_249281679.1">
    <property type="nucleotide sequence ID" value="NZ_JACRST010000001.1"/>
</dbReference>
<dbReference type="NCBIfam" id="NF011397">
    <property type="entry name" value="PRK14822.1"/>
    <property type="match status" value="1"/>
</dbReference>
<comment type="catalytic activity">
    <reaction evidence="9 10">
        <text>XTP + H2O = XMP + diphosphate + H(+)</text>
        <dbReference type="Rhea" id="RHEA:28610"/>
        <dbReference type="ChEBI" id="CHEBI:15377"/>
        <dbReference type="ChEBI" id="CHEBI:15378"/>
        <dbReference type="ChEBI" id="CHEBI:33019"/>
        <dbReference type="ChEBI" id="CHEBI:57464"/>
        <dbReference type="ChEBI" id="CHEBI:61314"/>
        <dbReference type="EC" id="3.6.1.66"/>
    </reaction>
</comment>
<evidence type="ECO:0000256" key="4">
    <source>
        <dbReference type="ARBA" id="ARBA00022741"/>
    </source>
</evidence>
<feature type="binding site" evidence="10">
    <location>
        <begin position="7"/>
        <end position="12"/>
    </location>
    <ligand>
        <name>substrate</name>
    </ligand>
</feature>
<comment type="similarity">
    <text evidence="1 10 11">Belongs to the HAM1 NTPase family.</text>
</comment>
<dbReference type="PANTHER" id="PTHR11067:SF9">
    <property type="entry name" value="INOSINE TRIPHOSPHATE PYROPHOSPHATASE"/>
    <property type="match status" value="1"/>
</dbReference>
<feature type="binding site" evidence="10">
    <location>
        <position position="70"/>
    </location>
    <ligand>
        <name>substrate</name>
    </ligand>
</feature>
<comment type="catalytic activity">
    <reaction evidence="10">
        <text>ITP + H2O = IMP + diphosphate + H(+)</text>
        <dbReference type="Rhea" id="RHEA:29399"/>
        <dbReference type="ChEBI" id="CHEBI:15377"/>
        <dbReference type="ChEBI" id="CHEBI:15378"/>
        <dbReference type="ChEBI" id="CHEBI:33019"/>
        <dbReference type="ChEBI" id="CHEBI:58053"/>
        <dbReference type="ChEBI" id="CHEBI:61402"/>
        <dbReference type="EC" id="3.6.1.66"/>
    </reaction>
</comment>
<evidence type="ECO:0000256" key="1">
    <source>
        <dbReference type="ARBA" id="ARBA00008023"/>
    </source>
</evidence>
<evidence type="ECO:0000256" key="5">
    <source>
        <dbReference type="ARBA" id="ARBA00022801"/>
    </source>
</evidence>
<evidence type="ECO:0000313" key="13">
    <source>
        <dbReference type="Proteomes" id="UP000653127"/>
    </source>
</evidence>
<evidence type="ECO:0000256" key="8">
    <source>
        <dbReference type="ARBA" id="ARBA00051875"/>
    </source>
</evidence>
<feature type="binding site" evidence="10">
    <location>
        <position position="69"/>
    </location>
    <ligand>
        <name>Mg(2+)</name>
        <dbReference type="ChEBI" id="CHEBI:18420"/>
    </ligand>
</feature>
<dbReference type="Proteomes" id="UP000653127">
    <property type="component" value="Unassembled WGS sequence"/>
</dbReference>
<comment type="caution">
    <text evidence="12">The sequence shown here is derived from an EMBL/GenBank/DDBJ whole genome shotgun (WGS) entry which is preliminary data.</text>
</comment>
<evidence type="ECO:0000256" key="3">
    <source>
        <dbReference type="ARBA" id="ARBA00022723"/>
    </source>
</evidence>
<comment type="catalytic activity">
    <reaction evidence="8 10">
        <text>dITP + H2O = dIMP + diphosphate + H(+)</text>
        <dbReference type="Rhea" id="RHEA:28342"/>
        <dbReference type="ChEBI" id="CHEBI:15377"/>
        <dbReference type="ChEBI" id="CHEBI:15378"/>
        <dbReference type="ChEBI" id="CHEBI:33019"/>
        <dbReference type="ChEBI" id="CHEBI:61194"/>
        <dbReference type="ChEBI" id="CHEBI:61382"/>
        <dbReference type="EC" id="3.6.1.66"/>
    </reaction>
</comment>
<evidence type="ECO:0000256" key="11">
    <source>
        <dbReference type="RuleBase" id="RU003781"/>
    </source>
</evidence>
<dbReference type="Pfam" id="PF01725">
    <property type="entry name" value="Ham1p_like"/>
    <property type="match status" value="1"/>
</dbReference>
<reference evidence="12" key="1">
    <citation type="submission" date="2020-08" db="EMBL/GenBank/DDBJ databases">
        <title>Genome public.</title>
        <authorList>
            <person name="Liu C."/>
            <person name="Sun Q."/>
        </authorList>
    </citation>
    <scope>NUCLEOTIDE SEQUENCE</scope>
    <source>
        <strain evidence="12">NSJ-31</strain>
    </source>
</reference>
<evidence type="ECO:0000256" key="9">
    <source>
        <dbReference type="ARBA" id="ARBA00052017"/>
    </source>
</evidence>
<feature type="active site" description="Proton acceptor" evidence="10">
    <location>
        <position position="69"/>
    </location>
</feature>
<dbReference type="GO" id="GO:0000166">
    <property type="term" value="F:nucleotide binding"/>
    <property type="evidence" value="ECO:0007669"/>
    <property type="project" value="UniProtKB-KW"/>
</dbReference>
<accession>A0A926I3V0</accession>
<keyword evidence="7 10" id="KW-0546">Nucleotide metabolism</keyword>
<sequence length="204" mass="21878">MKLIIATQNNGKMREFKRILEPLGVTVLSAGEAGIHTDVEETGETFAENARIKARAVMELSGLPAIADDSGLCVDALGGAPGVYSARYAGENATDDDRIAKLLSELQDVPEGRRGAHFVSAICCAFPDGSELCAEGVCNGVIGHEKRGENGFGYDPVFYTEQGSFSELTAEQKDAISHRGRALRDFYEQFKNRFAGLTSGGTPR</sequence>
<dbReference type="GO" id="GO:0009146">
    <property type="term" value="P:purine nucleoside triphosphate catabolic process"/>
    <property type="evidence" value="ECO:0007669"/>
    <property type="project" value="UniProtKB-UniRule"/>
</dbReference>
<keyword evidence="4 10" id="KW-0547">Nucleotide-binding</keyword>
<dbReference type="SUPFAM" id="SSF52972">
    <property type="entry name" value="ITPase-like"/>
    <property type="match status" value="1"/>
</dbReference>
<dbReference type="GO" id="GO:0005829">
    <property type="term" value="C:cytosol"/>
    <property type="evidence" value="ECO:0007669"/>
    <property type="project" value="TreeGrafter"/>
</dbReference>
<name>A0A926I3V0_9FIRM</name>
<gene>
    <name evidence="12" type="ORF">H8711_01060</name>
</gene>
<feature type="binding site" evidence="10">
    <location>
        <begin position="152"/>
        <end position="155"/>
    </location>
    <ligand>
        <name>substrate</name>
    </ligand>
</feature>
<comment type="subunit">
    <text evidence="2 10">Homodimer.</text>
</comment>
<dbReference type="InterPro" id="IPR002637">
    <property type="entry name" value="RdgB/HAM1"/>
</dbReference>
<dbReference type="FunFam" id="3.90.950.10:FF:000001">
    <property type="entry name" value="dITP/XTP pyrophosphatase"/>
    <property type="match status" value="1"/>
</dbReference>
<evidence type="ECO:0000256" key="6">
    <source>
        <dbReference type="ARBA" id="ARBA00022842"/>
    </source>
</evidence>
<dbReference type="GO" id="GO:0036222">
    <property type="term" value="F:XTP diphosphatase activity"/>
    <property type="evidence" value="ECO:0007669"/>
    <property type="project" value="UniProtKB-UniRule"/>
</dbReference>
<dbReference type="GO" id="GO:0035870">
    <property type="term" value="F:dITP diphosphatase activity"/>
    <property type="evidence" value="ECO:0007669"/>
    <property type="project" value="UniProtKB-UniRule"/>
</dbReference>
<dbReference type="InterPro" id="IPR029001">
    <property type="entry name" value="ITPase-like_fam"/>
</dbReference>
<comment type="function">
    <text evidence="10">Pyrophosphatase that catalyzes the hydrolysis of nucleoside triphosphates to their monophosphate derivatives, with a high preference for the non-canonical purine nucleotides XTP (xanthosine triphosphate), dITP (deoxyinosine triphosphate) and ITP. Seems to function as a house-cleaning enzyme that removes non-canonical purine nucleotides from the nucleotide pool, thus preventing their incorporation into DNA/RNA and avoiding chromosomal lesions.</text>
</comment>
<dbReference type="EC" id="3.6.1.66" evidence="10"/>
<evidence type="ECO:0000313" key="12">
    <source>
        <dbReference type="EMBL" id="MBC8545526.1"/>
    </source>
</evidence>
<dbReference type="HAMAP" id="MF_01405">
    <property type="entry name" value="Non_canon_purine_NTPase"/>
    <property type="match status" value="1"/>
</dbReference>
<dbReference type="InterPro" id="IPR020922">
    <property type="entry name" value="dITP/XTP_pyrophosphatase"/>
</dbReference>
<dbReference type="AlphaFoldDB" id="A0A926I3V0"/>
<protein>
    <recommendedName>
        <fullName evidence="10">dITP/XTP pyrophosphatase</fullName>
        <ecNumber evidence="10">3.6.1.66</ecNumber>
    </recommendedName>
    <alternativeName>
        <fullName evidence="10">Non-canonical purine NTP pyrophosphatase</fullName>
    </alternativeName>
    <alternativeName>
        <fullName evidence="10">Non-standard purine NTP pyrophosphatase</fullName>
    </alternativeName>
    <alternativeName>
        <fullName evidence="10">Nucleoside-triphosphate diphosphatase</fullName>
    </alternativeName>
    <alternativeName>
        <fullName evidence="10">Nucleoside-triphosphate pyrophosphatase</fullName>
        <shortName evidence="10">NTPase</shortName>
    </alternativeName>
</protein>
<evidence type="ECO:0000256" key="2">
    <source>
        <dbReference type="ARBA" id="ARBA00011738"/>
    </source>
</evidence>
<dbReference type="Gene3D" id="3.90.950.10">
    <property type="match status" value="1"/>
</dbReference>
<dbReference type="EMBL" id="JACRST010000001">
    <property type="protein sequence ID" value="MBC8545526.1"/>
    <property type="molecule type" value="Genomic_DNA"/>
</dbReference>
<dbReference type="GO" id="GO:0036220">
    <property type="term" value="F:ITP diphosphatase activity"/>
    <property type="evidence" value="ECO:0007669"/>
    <property type="project" value="UniProtKB-UniRule"/>
</dbReference>
<feature type="binding site" evidence="10">
    <location>
        <begin position="178"/>
        <end position="179"/>
    </location>
    <ligand>
        <name>substrate</name>
    </ligand>
</feature>
<proteinExistence type="inferred from homology"/>
<dbReference type="NCBIfam" id="TIGR00042">
    <property type="entry name" value="RdgB/HAM1 family non-canonical purine NTP pyrophosphatase"/>
    <property type="match status" value="1"/>
</dbReference>
<evidence type="ECO:0000256" key="7">
    <source>
        <dbReference type="ARBA" id="ARBA00023080"/>
    </source>
</evidence>
<feature type="binding site" evidence="10">
    <location>
        <position position="40"/>
    </location>
    <ligand>
        <name>Mg(2+)</name>
        <dbReference type="ChEBI" id="CHEBI:18420"/>
    </ligand>
</feature>
<dbReference type="GO" id="GO:0009117">
    <property type="term" value="P:nucleotide metabolic process"/>
    <property type="evidence" value="ECO:0007669"/>
    <property type="project" value="UniProtKB-KW"/>
</dbReference>
<dbReference type="GO" id="GO:0046872">
    <property type="term" value="F:metal ion binding"/>
    <property type="evidence" value="ECO:0007669"/>
    <property type="project" value="UniProtKB-KW"/>
</dbReference>
<keyword evidence="5 10" id="KW-0378">Hydrolase</keyword>
<dbReference type="CDD" id="cd00515">
    <property type="entry name" value="HAM1"/>
    <property type="match status" value="1"/>
</dbReference>
<evidence type="ECO:0000256" key="10">
    <source>
        <dbReference type="HAMAP-Rule" id="MF_01405"/>
    </source>
</evidence>
<feature type="binding site" evidence="10">
    <location>
        <position position="173"/>
    </location>
    <ligand>
        <name>substrate</name>
    </ligand>
</feature>
<keyword evidence="3 10" id="KW-0479">Metal-binding</keyword>
<dbReference type="PANTHER" id="PTHR11067">
    <property type="entry name" value="INOSINE TRIPHOSPHATE PYROPHOSPHATASE/HAM1 PROTEIN"/>
    <property type="match status" value="1"/>
</dbReference>
<keyword evidence="6 10" id="KW-0460">Magnesium</keyword>
<organism evidence="12 13">
    <name type="scientific">Ligaoa zhengdingensis</name>
    <dbReference type="NCBI Taxonomy" id="2763658"/>
    <lineage>
        <taxon>Bacteria</taxon>
        <taxon>Bacillati</taxon>
        <taxon>Bacillota</taxon>
        <taxon>Clostridia</taxon>
        <taxon>Eubacteriales</taxon>
        <taxon>Oscillospiraceae</taxon>
        <taxon>Ligaoa</taxon>
    </lineage>
</organism>
<comment type="cofactor">
    <cofactor evidence="10">
        <name>Mg(2+)</name>
        <dbReference type="ChEBI" id="CHEBI:18420"/>
    </cofactor>
    <text evidence="10">Binds 1 Mg(2+) ion per subunit.</text>
</comment>
<dbReference type="GO" id="GO:0017111">
    <property type="term" value="F:ribonucleoside triphosphate phosphatase activity"/>
    <property type="evidence" value="ECO:0007669"/>
    <property type="project" value="InterPro"/>
</dbReference>